<dbReference type="AlphaFoldDB" id="A0A2S9JKR1"/>
<comment type="caution">
    <text evidence="1">The sequence shown here is derived from an EMBL/GenBank/DDBJ whole genome shotgun (WGS) entry which is preliminary data.</text>
</comment>
<name>A0A2S9JKR1_9SPHI</name>
<keyword evidence="2" id="KW-1185">Reference proteome</keyword>
<gene>
    <name evidence="1" type="ORF">C5749_09455</name>
</gene>
<proteinExistence type="predicted"/>
<dbReference type="OrthoDB" id="645813at2"/>
<sequence>MVDCRVFIVFFLIQFAVFPAIAQSDFSTHISYESLLAKAKEQDKLMFFVVHQRSAQFSPYDRLTVSKKTKDFLREAFVSGIVRVAQDDFNHPLSKTYHLPTPIYLFTDKDGYPLLRYNKQIKQEDTLLKLIDSAKTIAAGETMGKLIQQYKKGFRNQSLLRKLLKQYYIFDQYTNQQVLNDYLSGLTVQELNNFETVVFLLRCGPSYDSPTYQLAYTNRKMVDSLYATLPLPTRKEINGRIQRQTFREALDKKNFALAQNLGNRVANTWQSHHLRGNMARSYYPMKYLQFSRDTVLYCSYARNYYNTYFYRLDQDSLAKLDYANNKNVPIARRGFVLDSLENLRFQNWLDKQRPRYVKVQVDRLNYGANQLLSYGKDDPETLFDGIRWMRKSIALLPDRGQSHYILAKLLYQVGFYAEAEAAQRRAVELYKPQRHYYKRMQDVWKQMVNRSWDGI</sequence>
<dbReference type="Gene3D" id="1.25.40.10">
    <property type="entry name" value="Tetratricopeptide repeat domain"/>
    <property type="match status" value="1"/>
</dbReference>
<organism evidence="1 2">
    <name type="scientific">Sphingobacterium gobiense</name>
    <dbReference type="NCBI Taxonomy" id="1382456"/>
    <lineage>
        <taxon>Bacteria</taxon>
        <taxon>Pseudomonadati</taxon>
        <taxon>Bacteroidota</taxon>
        <taxon>Sphingobacteriia</taxon>
        <taxon>Sphingobacteriales</taxon>
        <taxon>Sphingobacteriaceae</taxon>
        <taxon>Sphingobacterium</taxon>
    </lineage>
</organism>
<dbReference type="RefSeq" id="WP_105725464.1">
    <property type="nucleotide sequence ID" value="NZ_PVBS01000002.1"/>
</dbReference>
<protein>
    <submittedName>
        <fullName evidence="1">Uncharacterized protein</fullName>
    </submittedName>
</protein>
<dbReference type="Proteomes" id="UP000238642">
    <property type="component" value="Unassembled WGS sequence"/>
</dbReference>
<dbReference type="SUPFAM" id="SSF48452">
    <property type="entry name" value="TPR-like"/>
    <property type="match status" value="1"/>
</dbReference>
<reference evidence="1 2" key="1">
    <citation type="submission" date="2018-02" db="EMBL/GenBank/DDBJ databases">
        <title>The draft genome of Sphingobacterium gobiense H7.</title>
        <authorList>
            <person name="Li L."/>
            <person name="Liu L."/>
            <person name="Zhang X."/>
            <person name="Wang T."/>
            <person name="Liang L."/>
        </authorList>
    </citation>
    <scope>NUCLEOTIDE SEQUENCE [LARGE SCALE GENOMIC DNA]</scope>
    <source>
        <strain evidence="1 2">ACCC 05757</strain>
    </source>
</reference>
<evidence type="ECO:0000313" key="1">
    <source>
        <dbReference type="EMBL" id="PRD53743.1"/>
    </source>
</evidence>
<evidence type="ECO:0000313" key="2">
    <source>
        <dbReference type="Proteomes" id="UP000238642"/>
    </source>
</evidence>
<accession>A0A2S9JKR1</accession>
<dbReference type="InterPro" id="IPR011990">
    <property type="entry name" value="TPR-like_helical_dom_sf"/>
</dbReference>
<dbReference type="EMBL" id="PVBS01000002">
    <property type="protein sequence ID" value="PRD53743.1"/>
    <property type="molecule type" value="Genomic_DNA"/>
</dbReference>